<comment type="caution">
    <text evidence="1">The sequence shown here is derived from an EMBL/GenBank/DDBJ whole genome shotgun (WGS) entry which is preliminary data.</text>
</comment>
<reference evidence="2" key="1">
    <citation type="submission" date="2016-04" db="EMBL/GenBank/DDBJ databases">
        <authorList>
            <person name="Chen L."/>
            <person name="Zhuang W."/>
            <person name="Wang G."/>
        </authorList>
    </citation>
    <scope>NUCLEOTIDE SEQUENCE [LARGE SCALE GENOMIC DNA]</scope>
    <source>
        <strain evidence="2">208</strain>
    </source>
</reference>
<evidence type="ECO:0000313" key="1">
    <source>
        <dbReference type="EMBL" id="OQP58476.1"/>
    </source>
</evidence>
<proteinExistence type="predicted"/>
<sequence length="68" mass="7641">MPVVIKDFAPAGRGWSVIQLFSCSVVQFERAGAFARLLHHLPVGRWPTVFFWRLTAAETPAKTVENKT</sequence>
<organism evidence="1 2">
    <name type="scientific">Niastella populi</name>
    <dbReference type="NCBI Taxonomy" id="550983"/>
    <lineage>
        <taxon>Bacteria</taxon>
        <taxon>Pseudomonadati</taxon>
        <taxon>Bacteroidota</taxon>
        <taxon>Chitinophagia</taxon>
        <taxon>Chitinophagales</taxon>
        <taxon>Chitinophagaceae</taxon>
        <taxon>Niastella</taxon>
    </lineage>
</organism>
<dbReference type="Proteomes" id="UP000192276">
    <property type="component" value="Unassembled WGS sequence"/>
</dbReference>
<dbReference type="STRING" id="550983.A4R26_03195"/>
<gene>
    <name evidence="1" type="ORF">A4R26_03195</name>
</gene>
<dbReference type="EMBL" id="LWBP01000188">
    <property type="protein sequence ID" value="OQP58476.1"/>
    <property type="molecule type" value="Genomic_DNA"/>
</dbReference>
<evidence type="ECO:0000313" key="2">
    <source>
        <dbReference type="Proteomes" id="UP000192276"/>
    </source>
</evidence>
<dbReference type="AlphaFoldDB" id="A0A1V9FJT4"/>
<keyword evidence="2" id="KW-1185">Reference proteome</keyword>
<protein>
    <submittedName>
        <fullName evidence="1">Uncharacterized protein</fullName>
    </submittedName>
</protein>
<accession>A0A1V9FJT4</accession>
<name>A0A1V9FJT4_9BACT</name>